<evidence type="ECO:0008006" key="2">
    <source>
        <dbReference type="Google" id="ProtNLM"/>
    </source>
</evidence>
<name>A0A653AEP7_UNCDX</name>
<protein>
    <recommendedName>
        <fullName evidence="2">SIR2-like domain-containing protein</fullName>
    </recommendedName>
</protein>
<sequence>MRNLLIGNGVIIQYGGAAYLNSSIVNRALENIRSGRFPTHLYPKECADFVVALQGEHARALRGEYDKYVYTSYDRSSLEDFKRRYSPARSYSVDEIGFEDYFLLFELVHSKQKIGNPDRFNNRGVLKRMFLDAIYSGGEIENVHRYFPPRFIVWLNEHDQLFTINYDSNLDAVYNKDVLHLHGSFRILSETYDPNSFRNQLKDNLLDGEKVDPKYLYLYSNCLMSYVGDLKLSSMTEASLANTGMEKFADAYENDPSIRKQIDEWDDNNELVKRLKEAIKLKVKHPELKHGEQYPHNLLKEITGSLEIVGLSPNNDGHLFAQILDNDHIPEITFYYFDEQEAADAERLFHSKSLKTKDVRELWAEMQAS</sequence>
<dbReference type="AlphaFoldDB" id="A0A653AEP7"/>
<gene>
    <name evidence="1" type="ORF">TRIP_B40322</name>
</gene>
<evidence type="ECO:0000313" key="1">
    <source>
        <dbReference type="EMBL" id="VBB46507.1"/>
    </source>
</evidence>
<reference evidence="1" key="1">
    <citation type="submission" date="2018-07" db="EMBL/GenBank/DDBJ databases">
        <authorList>
            <consortium name="Genoscope - CEA"/>
            <person name="William W."/>
        </authorList>
    </citation>
    <scope>NUCLEOTIDE SEQUENCE</scope>
    <source>
        <strain evidence="1">IK1</strain>
    </source>
</reference>
<accession>A0A653AEP7</accession>
<dbReference type="EMBL" id="UPXX01000031">
    <property type="protein sequence ID" value="VBB46507.1"/>
    <property type="molecule type" value="Genomic_DNA"/>
</dbReference>
<organism evidence="1">
    <name type="scientific">Uncultured Desulfatiglans sp</name>
    <dbReference type="NCBI Taxonomy" id="1748965"/>
    <lineage>
        <taxon>Bacteria</taxon>
        <taxon>Pseudomonadati</taxon>
        <taxon>Thermodesulfobacteriota</taxon>
        <taxon>Desulfobacteria</taxon>
        <taxon>Desulfatiglandales</taxon>
        <taxon>Desulfatiglandaceae</taxon>
        <taxon>Desulfatiglans</taxon>
        <taxon>environmental samples</taxon>
    </lineage>
</organism>
<proteinExistence type="predicted"/>